<gene>
    <name evidence="2" type="ORF">HINF_LOCUS18343</name>
    <name evidence="3" type="ORF">HINF_LOCUS2977</name>
</gene>
<dbReference type="EMBL" id="CATOUU010000464">
    <property type="protein sequence ID" value="CAI9930698.1"/>
    <property type="molecule type" value="Genomic_DNA"/>
</dbReference>
<feature type="region of interest" description="Disordered" evidence="1">
    <location>
        <begin position="114"/>
        <end position="156"/>
    </location>
</feature>
<accession>A0AA86P337</accession>
<sequence>MNNNGEQSDGEYITQKFRKEIKQHIQNVINVLNPKVITVSITSSPIYQLLNEQLEEAYQHNDYYFDSCNNMKLHADKQSRSFEDNNLYLQNNIFKIYYIYKQQLYLQISNTTKQPPVQAEGNNEQRETEKREPLFGNQVSESGKTGPLTRALLGPY</sequence>
<proteinExistence type="predicted"/>
<protein>
    <submittedName>
        <fullName evidence="3">Hypothetical_protein</fullName>
    </submittedName>
</protein>
<keyword evidence="4" id="KW-1185">Reference proteome</keyword>
<dbReference type="Proteomes" id="UP001642409">
    <property type="component" value="Unassembled WGS sequence"/>
</dbReference>
<name>A0AA86P337_9EUKA</name>
<organism evidence="2">
    <name type="scientific">Hexamita inflata</name>
    <dbReference type="NCBI Taxonomy" id="28002"/>
    <lineage>
        <taxon>Eukaryota</taxon>
        <taxon>Metamonada</taxon>
        <taxon>Diplomonadida</taxon>
        <taxon>Hexamitidae</taxon>
        <taxon>Hexamitinae</taxon>
        <taxon>Hexamita</taxon>
    </lineage>
</organism>
<dbReference type="EMBL" id="CAXDID020000005">
    <property type="protein sequence ID" value="CAL5974686.1"/>
    <property type="molecule type" value="Genomic_DNA"/>
</dbReference>
<evidence type="ECO:0000313" key="4">
    <source>
        <dbReference type="Proteomes" id="UP001642409"/>
    </source>
</evidence>
<evidence type="ECO:0000256" key="1">
    <source>
        <dbReference type="SAM" id="MobiDB-lite"/>
    </source>
</evidence>
<feature type="compositionally biased region" description="Basic and acidic residues" evidence="1">
    <location>
        <begin position="123"/>
        <end position="133"/>
    </location>
</feature>
<evidence type="ECO:0000313" key="2">
    <source>
        <dbReference type="EMBL" id="CAI9930698.1"/>
    </source>
</evidence>
<reference evidence="3 4" key="2">
    <citation type="submission" date="2024-07" db="EMBL/GenBank/DDBJ databases">
        <authorList>
            <person name="Akdeniz Z."/>
        </authorList>
    </citation>
    <scope>NUCLEOTIDE SEQUENCE [LARGE SCALE GENOMIC DNA]</scope>
</reference>
<reference evidence="2" key="1">
    <citation type="submission" date="2023-06" db="EMBL/GenBank/DDBJ databases">
        <authorList>
            <person name="Kurt Z."/>
        </authorList>
    </citation>
    <scope>NUCLEOTIDE SEQUENCE</scope>
</reference>
<comment type="caution">
    <text evidence="2">The sequence shown here is derived from an EMBL/GenBank/DDBJ whole genome shotgun (WGS) entry which is preliminary data.</text>
</comment>
<dbReference type="AlphaFoldDB" id="A0AA86P337"/>
<evidence type="ECO:0000313" key="3">
    <source>
        <dbReference type="EMBL" id="CAL5974686.1"/>
    </source>
</evidence>